<proteinExistence type="predicted"/>
<sequence>MAQYSHLGQPGPSISPLRPRPSTTRRGDWIKALHEQDNTLLAELVESQPPGEALFELETHINGLYRAYDIHARLMRGGNFGPAQTVEQSLERLRQETKAKAERVVPFVESIRRSLGWDVREFDLQLLKLIRRSSALSLVLGAGVSCAEPCGAPPWPALVKELLQVTLDRGLEIPVRVSEETEEIPLHASGAPGDSSLQPEASGATAMDPSINPDVRAETSRTTIVRFQQRRVREYTDAERQQAQEIIREIDAWEADDEVLKDGAELVHSLCGQHLFTYMTKILYRNHRQPSAIHRAIARLAHAQYVRDLPSPGCYPGWDALITYNFDAFMSSALTDEGVPSAAWAMRGRELAGDPNNFALQQGQRCRWIQDVLHLHGYTPPRCFQITNVRFVFATSQYTATYDQEESAIFRKVMNEYLENPIHVALYVGCSFADNNMNRLLERAIQRSPGRYHYALLKWPRNRRGVAPTAEELRTAEERYLAMGVRPIWFDEFAEILHLIARLE</sequence>
<evidence type="ECO:0000313" key="3">
    <source>
        <dbReference type="Proteomes" id="UP001303760"/>
    </source>
</evidence>
<feature type="region of interest" description="Disordered" evidence="1">
    <location>
        <begin position="1"/>
        <end position="23"/>
    </location>
</feature>
<protein>
    <recommendedName>
        <fullName evidence="4">SIR2-like domain-containing protein</fullName>
    </recommendedName>
</protein>
<accession>A0AAN7C034</accession>
<gene>
    <name evidence="2" type="ORF">C8A03DRAFT_19974</name>
</gene>
<dbReference type="Pfam" id="PF13289">
    <property type="entry name" value="SIR2_2"/>
    <property type="match status" value="1"/>
</dbReference>
<organism evidence="2 3">
    <name type="scientific">Achaetomium macrosporum</name>
    <dbReference type="NCBI Taxonomy" id="79813"/>
    <lineage>
        <taxon>Eukaryota</taxon>
        <taxon>Fungi</taxon>
        <taxon>Dikarya</taxon>
        <taxon>Ascomycota</taxon>
        <taxon>Pezizomycotina</taxon>
        <taxon>Sordariomycetes</taxon>
        <taxon>Sordariomycetidae</taxon>
        <taxon>Sordariales</taxon>
        <taxon>Chaetomiaceae</taxon>
        <taxon>Achaetomium</taxon>
    </lineage>
</organism>
<evidence type="ECO:0008006" key="4">
    <source>
        <dbReference type="Google" id="ProtNLM"/>
    </source>
</evidence>
<name>A0AAN7C034_9PEZI</name>
<reference evidence="2" key="2">
    <citation type="submission" date="2023-05" db="EMBL/GenBank/DDBJ databases">
        <authorList>
            <consortium name="Lawrence Berkeley National Laboratory"/>
            <person name="Steindorff A."/>
            <person name="Hensen N."/>
            <person name="Bonometti L."/>
            <person name="Westerberg I."/>
            <person name="Brannstrom I.O."/>
            <person name="Guillou S."/>
            <person name="Cros-Aarteil S."/>
            <person name="Calhoun S."/>
            <person name="Haridas S."/>
            <person name="Kuo A."/>
            <person name="Mondo S."/>
            <person name="Pangilinan J."/>
            <person name="Riley R."/>
            <person name="Labutti K."/>
            <person name="Andreopoulos B."/>
            <person name="Lipzen A."/>
            <person name="Chen C."/>
            <person name="Yanf M."/>
            <person name="Daum C."/>
            <person name="Ng V."/>
            <person name="Clum A."/>
            <person name="Ohm R."/>
            <person name="Martin F."/>
            <person name="Silar P."/>
            <person name="Natvig D."/>
            <person name="Lalanne C."/>
            <person name="Gautier V."/>
            <person name="Ament-Velasquez S.L."/>
            <person name="Kruys A."/>
            <person name="Hutchinson M.I."/>
            <person name="Powell A.J."/>
            <person name="Barry K."/>
            <person name="Miller A.N."/>
            <person name="Grigoriev I.V."/>
            <person name="Debuchy R."/>
            <person name="Gladieux P."/>
            <person name="Thoren M.H."/>
            <person name="Johannesson H."/>
        </authorList>
    </citation>
    <scope>NUCLEOTIDE SEQUENCE</scope>
    <source>
        <strain evidence="2">CBS 532.94</strain>
    </source>
</reference>
<comment type="caution">
    <text evidence="2">The sequence shown here is derived from an EMBL/GenBank/DDBJ whole genome shotgun (WGS) entry which is preliminary data.</text>
</comment>
<feature type="region of interest" description="Disordered" evidence="1">
    <location>
        <begin position="186"/>
        <end position="214"/>
    </location>
</feature>
<keyword evidence="3" id="KW-1185">Reference proteome</keyword>
<feature type="compositionally biased region" description="Low complexity" evidence="1">
    <location>
        <begin position="10"/>
        <end position="23"/>
    </location>
</feature>
<dbReference type="EMBL" id="MU860861">
    <property type="protein sequence ID" value="KAK4232814.1"/>
    <property type="molecule type" value="Genomic_DNA"/>
</dbReference>
<dbReference type="Proteomes" id="UP001303760">
    <property type="component" value="Unassembled WGS sequence"/>
</dbReference>
<evidence type="ECO:0000313" key="2">
    <source>
        <dbReference type="EMBL" id="KAK4232814.1"/>
    </source>
</evidence>
<dbReference type="AlphaFoldDB" id="A0AAN7C034"/>
<reference evidence="2" key="1">
    <citation type="journal article" date="2023" name="Mol. Phylogenet. Evol.">
        <title>Genome-scale phylogeny and comparative genomics of the fungal order Sordariales.</title>
        <authorList>
            <person name="Hensen N."/>
            <person name="Bonometti L."/>
            <person name="Westerberg I."/>
            <person name="Brannstrom I.O."/>
            <person name="Guillou S."/>
            <person name="Cros-Aarteil S."/>
            <person name="Calhoun S."/>
            <person name="Haridas S."/>
            <person name="Kuo A."/>
            <person name="Mondo S."/>
            <person name="Pangilinan J."/>
            <person name="Riley R."/>
            <person name="LaButti K."/>
            <person name="Andreopoulos B."/>
            <person name="Lipzen A."/>
            <person name="Chen C."/>
            <person name="Yan M."/>
            <person name="Daum C."/>
            <person name="Ng V."/>
            <person name="Clum A."/>
            <person name="Steindorff A."/>
            <person name="Ohm R.A."/>
            <person name="Martin F."/>
            <person name="Silar P."/>
            <person name="Natvig D.O."/>
            <person name="Lalanne C."/>
            <person name="Gautier V."/>
            <person name="Ament-Velasquez S.L."/>
            <person name="Kruys A."/>
            <person name="Hutchinson M.I."/>
            <person name="Powell A.J."/>
            <person name="Barry K."/>
            <person name="Miller A.N."/>
            <person name="Grigoriev I.V."/>
            <person name="Debuchy R."/>
            <person name="Gladieux P."/>
            <person name="Hiltunen Thoren M."/>
            <person name="Johannesson H."/>
        </authorList>
    </citation>
    <scope>NUCLEOTIDE SEQUENCE</scope>
    <source>
        <strain evidence="2">CBS 532.94</strain>
    </source>
</reference>
<evidence type="ECO:0000256" key="1">
    <source>
        <dbReference type="SAM" id="MobiDB-lite"/>
    </source>
</evidence>